<protein>
    <submittedName>
        <fullName evidence="1">Uncharacterized protein</fullName>
    </submittedName>
</protein>
<proteinExistence type="predicted"/>
<dbReference type="EMBL" id="CP028324">
    <property type="protein sequence ID" value="AVR95346.1"/>
    <property type="molecule type" value="Genomic_DNA"/>
</dbReference>
<gene>
    <name evidence="1" type="ORF">C9I28_06150</name>
</gene>
<keyword evidence="2" id="KW-1185">Reference proteome</keyword>
<dbReference type="Proteomes" id="UP000240505">
    <property type="component" value="Chromosome"/>
</dbReference>
<dbReference type="KEGG" id="masz:C9I28_06150"/>
<organism evidence="1 2">
    <name type="scientific">Pseudoduganella armeniaca</name>
    <dbReference type="NCBI Taxonomy" id="2072590"/>
    <lineage>
        <taxon>Bacteria</taxon>
        <taxon>Pseudomonadati</taxon>
        <taxon>Pseudomonadota</taxon>
        <taxon>Betaproteobacteria</taxon>
        <taxon>Burkholderiales</taxon>
        <taxon>Oxalobacteraceae</taxon>
        <taxon>Telluria group</taxon>
        <taxon>Pseudoduganella</taxon>
    </lineage>
</organism>
<evidence type="ECO:0000313" key="1">
    <source>
        <dbReference type="EMBL" id="AVR95346.1"/>
    </source>
</evidence>
<reference evidence="1 2" key="1">
    <citation type="submission" date="2018-03" db="EMBL/GenBank/DDBJ databases">
        <title>Massilia armeniaca sp. nov., isolated from desert soil.</title>
        <authorList>
            <person name="Huang H."/>
            <person name="Ren M."/>
        </authorList>
    </citation>
    <scope>NUCLEOTIDE SEQUENCE [LARGE SCALE GENOMIC DNA]</scope>
    <source>
        <strain evidence="1 2">ZMN-3</strain>
    </source>
</reference>
<name>A0A2R4C6U6_9BURK</name>
<evidence type="ECO:0000313" key="2">
    <source>
        <dbReference type="Proteomes" id="UP000240505"/>
    </source>
</evidence>
<dbReference type="AlphaFoldDB" id="A0A2R4C6U6"/>
<sequence length="125" mass="14544">MAVFGTALHVIVPLAKTLILDEPRIYRIPDQRPQRRHRLSRARGFGNALLDLMTKAELKRRQSLLLRHGIKPVHVPRVQVQIPRRFELDNYVRWHAGGELDSGDIRMVVRQSVIPDAHLIRPRKK</sequence>
<accession>A0A2R4C6U6</accession>